<proteinExistence type="predicted"/>
<organism evidence="3 4">
    <name type="scientific">Methyloversatilis universalis (strain ATCC BAA-1314 / DSM 25237 / JCM 13912 / CCUG 52030 / FAM5)</name>
    <dbReference type="NCBI Taxonomy" id="1000565"/>
    <lineage>
        <taxon>Bacteria</taxon>
        <taxon>Pseudomonadati</taxon>
        <taxon>Pseudomonadota</taxon>
        <taxon>Betaproteobacteria</taxon>
        <taxon>Nitrosomonadales</taxon>
        <taxon>Sterolibacteriaceae</taxon>
        <taxon>Methyloversatilis</taxon>
    </lineage>
</organism>
<dbReference type="AlphaFoldDB" id="F5RFQ5"/>
<sequence length="163" mass="17755">MHRQQSHTQVDTLGQRRINVSLPELMQAHKATTWSRVCLLREGIPARVIPILAPKLGWSQARLIQTMALPLSTVRKKISNGEKLNASQSERLLALVDLLAAAERIAERAGAPEDFDVCAWLGTWLLAPAPSLGGRSPASCFDTLEGFALVKGLLGALEHGIYL</sequence>
<protein>
    <submittedName>
        <fullName evidence="3">Uncharacterized protein</fullName>
    </submittedName>
</protein>
<dbReference type="OrthoDB" id="5918037at2"/>
<gene>
    <name evidence="3" type="ORF">METUNv1_03141</name>
</gene>
<dbReference type="Pfam" id="PF09722">
    <property type="entry name" value="Xre_MbcA_ParS_C"/>
    <property type="match status" value="1"/>
</dbReference>
<keyword evidence="4" id="KW-1185">Reference proteome</keyword>
<comment type="caution">
    <text evidence="3">The sequence shown here is derived from an EMBL/GenBank/DDBJ whole genome shotgun (WGS) entry which is preliminary data.</text>
</comment>
<evidence type="ECO:0000259" key="2">
    <source>
        <dbReference type="Pfam" id="PF20432"/>
    </source>
</evidence>
<dbReference type="Proteomes" id="UP000005019">
    <property type="component" value="Unassembled WGS sequence"/>
</dbReference>
<dbReference type="STRING" id="1000565.METUNv1_03141"/>
<feature type="domain" description="Antitoxin Xre-like helix-turn-helix" evidence="2">
    <location>
        <begin position="40"/>
        <end position="96"/>
    </location>
</feature>
<evidence type="ECO:0000313" key="4">
    <source>
        <dbReference type="Proteomes" id="UP000005019"/>
    </source>
</evidence>
<dbReference type="InterPro" id="IPR024467">
    <property type="entry name" value="Xre/MbcA/ParS-like_toxin-bd"/>
</dbReference>
<evidence type="ECO:0000313" key="3">
    <source>
        <dbReference type="EMBL" id="EGK70581.1"/>
    </source>
</evidence>
<feature type="domain" description="Antitoxin Xre/MbcA/ParS-like toxin-binding" evidence="1">
    <location>
        <begin position="121"/>
        <end position="160"/>
    </location>
</feature>
<dbReference type="Pfam" id="PF20432">
    <property type="entry name" value="Xre-like-HTH"/>
    <property type="match status" value="1"/>
</dbReference>
<accession>F5RFQ5</accession>
<name>F5RFQ5_METUF</name>
<evidence type="ECO:0000259" key="1">
    <source>
        <dbReference type="Pfam" id="PF09722"/>
    </source>
</evidence>
<dbReference type="RefSeq" id="WP_008063334.1">
    <property type="nucleotide sequence ID" value="NZ_AFHG01000056.1"/>
</dbReference>
<reference evidence="3 4" key="1">
    <citation type="journal article" date="2011" name="J. Bacteriol.">
        <title>Genome sequence of Methyloversatilis universalis FAM5T, a methylotrophic representative of the order Rhodocyclales.</title>
        <authorList>
            <person name="Kittichotirat W."/>
            <person name="Good N.M."/>
            <person name="Hall R."/>
            <person name="Bringel F."/>
            <person name="Lajus A."/>
            <person name="Medigue C."/>
            <person name="Smalley N.E."/>
            <person name="Beck D."/>
            <person name="Bumgarner R."/>
            <person name="Vuilleumier S."/>
            <person name="Kalyuzhnaya M.G."/>
        </authorList>
    </citation>
    <scope>NUCLEOTIDE SEQUENCE [LARGE SCALE GENOMIC DNA]</scope>
    <source>
        <strain evidence="4">ATCC BAA-1314 / JCM 13912 / FAM5</strain>
    </source>
</reference>
<dbReference type="InterPro" id="IPR046847">
    <property type="entry name" value="Xre-like_HTH"/>
</dbReference>
<dbReference type="GO" id="GO:0003677">
    <property type="term" value="F:DNA binding"/>
    <property type="evidence" value="ECO:0007669"/>
    <property type="project" value="InterPro"/>
</dbReference>
<dbReference type="EMBL" id="AFHG01000056">
    <property type="protein sequence ID" value="EGK70581.1"/>
    <property type="molecule type" value="Genomic_DNA"/>
</dbReference>
<dbReference type="eggNOG" id="COG5642">
    <property type="taxonomic scope" value="Bacteria"/>
</dbReference>